<proteinExistence type="predicted"/>
<sequence length="661" mass="74838">MQMKKGHPIQRPVLRRVLIEKACLVIRPIFSPHSRSGLRHVTPNDHSEGTFRKEAPPELKFKWTCDVILPDKKKFEEDYPDNRIQASDRKKLDMGYLTECDKAGKNRTPTNEVHSTLKQEILQLERRLQDQFQVRGTLEKALGYRSSSLVNSNEMMIPKPATELIREIAVLELEVVYLEQHLLSLYRKAFDQQLSSVSPTSKDESIKFPLTTLSARFVNVSVPEILTNRECSTTPSKDHELETQRKEQDRHEPETLGKEYNENLIEENHLDSGVYRCHSSLSHCPAFTRESPPADSLARSLRACHSQPLSMLEYAQSSSTNILSLAEHLGTRISDHVAVTPNKLSEDMVKCISAIYCKLADPPMTHPGLSSPSSSLSSTSAFSIGDQDDMWSPRFKNNSSFDVRLDNPFHVEGLKEFSGPYSTMVEVSWLYRENQKSGDTEKLLQNFRLKHEEKLAFWINIHNALVMHAFLAYGIPQNNVKRAFLLLKAAYNVGGHTISADTIQSTILKCRMSRPGQTLVIYMAASSNLIPLVVAALAYAVEHPDPLSLFALCSGNHSDPAVRIYTPKSVFQELEVAKNEYIRANLGVRKDQKILLPKLIESFSKDSGLCPNGAMDMVLESLPESLRKSVKKCQLGKSRKCIEWIPHNFTFRYLISKDMVK</sequence>
<feature type="transmembrane region" description="Helical" evidence="2">
    <location>
        <begin position="455"/>
        <end position="475"/>
    </location>
</feature>
<keyword evidence="2" id="KW-1133">Transmembrane helix</keyword>
<dbReference type="Pfam" id="PF04784">
    <property type="entry name" value="DUF547"/>
    <property type="match status" value="1"/>
</dbReference>
<reference evidence="5 6" key="1">
    <citation type="journal article" date="2023" name="Life. Sci Alliance">
        <title>Evolutionary insights into 3D genome organization and epigenetic landscape of Vigna mungo.</title>
        <authorList>
            <person name="Junaid A."/>
            <person name="Singh B."/>
            <person name="Bhatia S."/>
        </authorList>
    </citation>
    <scope>NUCLEOTIDE SEQUENCE [LARGE SCALE GENOMIC DNA]</scope>
    <source>
        <strain evidence="5">Urdbean</strain>
    </source>
</reference>
<dbReference type="Proteomes" id="UP001374535">
    <property type="component" value="Chromosome 5"/>
</dbReference>
<evidence type="ECO:0000259" key="3">
    <source>
        <dbReference type="Pfam" id="PF04784"/>
    </source>
</evidence>
<feature type="transmembrane region" description="Helical" evidence="2">
    <location>
        <begin position="519"/>
        <end position="541"/>
    </location>
</feature>
<feature type="domain" description="DUF547" evidence="3">
    <location>
        <begin position="449"/>
        <end position="582"/>
    </location>
</feature>
<dbReference type="InterPro" id="IPR025757">
    <property type="entry name" value="MIP1_Leuzipper"/>
</dbReference>
<dbReference type="InterPro" id="IPR006869">
    <property type="entry name" value="DUF547"/>
</dbReference>
<keyword evidence="2" id="KW-0472">Membrane</keyword>
<evidence type="ECO:0008006" key="7">
    <source>
        <dbReference type="Google" id="ProtNLM"/>
    </source>
</evidence>
<dbReference type="AlphaFoldDB" id="A0AAQ3NMI6"/>
<evidence type="ECO:0000259" key="4">
    <source>
        <dbReference type="Pfam" id="PF14389"/>
    </source>
</evidence>
<evidence type="ECO:0000313" key="5">
    <source>
        <dbReference type="EMBL" id="WVZ12656.1"/>
    </source>
</evidence>
<dbReference type="PANTHER" id="PTHR23054">
    <property type="entry name" value="TERNARY COMPLEX FACTOR MIP1, LEUCINE-ZIPPER-RELATED"/>
    <property type="match status" value="1"/>
</dbReference>
<protein>
    <recommendedName>
        <fullName evidence="7">Electron transporter</fullName>
    </recommendedName>
</protein>
<evidence type="ECO:0000256" key="1">
    <source>
        <dbReference type="SAM" id="MobiDB-lite"/>
    </source>
</evidence>
<accession>A0AAQ3NMI6</accession>
<name>A0AAQ3NMI6_VIGMU</name>
<evidence type="ECO:0000313" key="6">
    <source>
        <dbReference type="Proteomes" id="UP001374535"/>
    </source>
</evidence>
<feature type="region of interest" description="Disordered" evidence="1">
    <location>
        <begin position="229"/>
        <end position="257"/>
    </location>
</feature>
<dbReference type="EMBL" id="CP144696">
    <property type="protein sequence ID" value="WVZ12656.1"/>
    <property type="molecule type" value="Genomic_DNA"/>
</dbReference>
<dbReference type="PANTHER" id="PTHR23054:SF64">
    <property type="entry name" value="TRANSPORTER, PUTATIVE-RELATED"/>
    <property type="match status" value="1"/>
</dbReference>
<feature type="domain" description="Ternary complex factor MIP1 leucine-zipper" evidence="4">
    <location>
        <begin position="111"/>
        <end position="192"/>
    </location>
</feature>
<keyword evidence="2" id="KW-0812">Transmembrane</keyword>
<feature type="compositionally biased region" description="Basic and acidic residues" evidence="1">
    <location>
        <begin position="236"/>
        <end position="257"/>
    </location>
</feature>
<keyword evidence="6" id="KW-1185">Reference proteome</keyword>
<gene>
    <name evidence="5" type="ORF">V8G54_017186</name>
</gene>
<evidence type="ECO:0000256" key="2">
    <source>
        <dbReference type="SAM" id="Phobius"/>
    </source>
</evidence>
<organism evidence="5 6">
    <name type="scientific">Vigna mungo</name>
    <name type="common">Black gram</name>
    <name type="synonym">Phaseolus mungo</name>
    <dbReference type="NCBI Taxonomy" id="3915"/>
    <lineage>
        <taxon>Eukaryota</taxon>
        <taxon>Viridiplantae</taxon>
        <taxon>Streptophyta</taxon>
        <taxon>Embryophyta</taxon>
        <taxon>Tracheophyta</taxon>
        <taxon>Spermatophyta</taxon>
        <taxon>Magnoliopsida</taxon>
        <taxon>eudicotyledons</taxon>
        <taxon>Gunneridae</taxon>
        <taxon>Pentapetalae</taxon>
        <taxon>rosids</taxon>
        <taxon>fabids</taxon>
        <taxon>Fabales</taxon>
        <taxon>Fabaceae</taxon>
        <taxon>Papilionoideae</taxon>
        <taxon>50 kb inversion clade</taxon>
        <taxon>NPAAA clade</taxon>
        <taxon>indigoferoid/millettioid clade</taxon>
        <taxon>Phaseoleae</taxon>
        <taxon>Vigna</taxon>
    </lineage>
</organism>
<dbReference type="Pfam" id="PF14389">
    <property type="entry name" value="Lzipper-MIP1"/>
    <property type="match status" value="1"/>
</dbReference>